<evidence type="ECO:0000313" key="1">
    <source>
        <dbReference type="EMBL" id="GES36730.1"/>
    </source>
</evidence>
<dbReference type="Proteomes" id="UP001163947">
    <property type="component" value="Chromosome"/>
</dbReference>
<accession>A0A059MPT0</accession>
<dbReference type="KEGG" id="rav:AAT18_14690"/>
<dbReference type="EMBL" id="BLAH01000073">
    <property type="protein sequence ID" value="GES36730.1"/>
    <property type="molecule type" value="Genomic_DNA"/>
</dbReference>
<gene>
    <name evidence="2" type="ORF">OCS65_14300</name>
    <name evidence="1" type="ORF">RAJCM14343_1983</name>
</gene>
<reference evidence="1 3" key="1">
    <citation type="journal article" date="2018" name="Biodegradation">
        <title>1,4-Dioxane degradation characteristics of Rhodococcus aetherivorans JCM 14343.</title>
        <authorList>
            <person name="Inoue D."/>
            <person name="Tsunoda T."/>
            <person name="Yamamoto N."/>
            <person name="Ike M."/>
            <person name="Sei K."/>
        </authorList>
    </citation>
    <scope>NUCLEOTIDE SEQUENCE [LARGE SCALE GENOMIC DNA]</scope>
    <source>
        <strain evidence="1 3">JCM 14343</strain>
    </source>
</reference>
<keyword evidence="3" id="KW-1185">Reference proteome</keyword>
<evidence type="ECO:0000313" key="3">
    <source>
        <dbReference type="Proteomes" id="UP000325466"/>
    </source>
</evidence>
<dbReference type="Pfam" id="PF13563">
    <property type="entry name" value="2_5_RNA_ligase2"/>
    <property type="match status" value="1"/>
</dbReference>
<evidence type="ECO:0000313" key="4">
    <source>
        <dbReference type="Proteomes" id="UP001163947"/>
    </source>
</evidence>
<dbReference type="PANTHER" id="PTHR36039">
    <property type="match status" value="1"/>
</dbReference>
<dbReference type="GeneID" id="83621611"/>
<proteinExistence type="predicted"/>
<dbReference type="GO" id="GO:0016874">
    <property type="term" value="F:ligase activity"/>
    <property type="evidence" value="ECO:0007669"/>
    <property type="project" value="UniProtKB-KW"/>
</dbReference>
<dbReference type="SUPFAM" id="SSF55144">
    <property type="entry name" value="LigT-like"/>
    <property type="match status" value="1"/>
</dbReference>
<reference evidence="1" key="2">
    <citation type="submission" date="2019-10" db="EMBL/GenBank/DDBJ databases">
        <title>Draft genome sequence of Rhodococcus aetherivorans JCM 14343.</title>
        <authorList>
            <person name="Inoue D."/>
            <person name="Nakazawa M."/>
            <person name="Yamamoto N."/>
            <person name="Sei K."/>
            <person name="Ike M."/>
        </authorList>
    </citation>
    <scope>NUCLEOTIDE SEQUENCE</scope>
    <source>
        <strain evidence="1">JCM 14343</strain>
    </source>
</reference>
<dbReference type="Gene3D" id="3.90.1140.10">
    <property type="entry name" value="Cyclic phosphodiesterase"/>
    <property type="match status" value="1"/>
</dbReference>
<dbReference type="EMBL" id="CP106982">
    <property type="protein sequence ID" value="UYF91721.1"/>
    <property type="molecule type" value="Genomic_DNA"/>
</dbReference>
<accession>A0A0F6VJB5</accession>
<dbReference type="Proteomes" id="UP000325466">
    <property type="component" value="Unassembled WGS sequence"/>
</dbReference>
<evidence type="ECO:0000313" key="2">
    <source>
        <dbReference type="EMBL" id="UYF91721.1"/>
    </source>
</evidence>
<name>A0A059MPT0_9NOCA</name>
<dbReference type="RefSeq" id="WP_029544002.1">
    <property type="nucleotide sequence ID" value="NZ_BAAAYP010000003.1"/>
</dbReference>
<sequence length="172" mass="18767">MVQSVELLLDDRLDQAVREEWSRLLDVGLSSQARNRSESNRPHITLAVAASIPPGVEGAMREQITGEPLPVRLGGMVLFGSRTATVARLVVPTAELLELQRMVFALIDGCPGVPAHIRPGEWTPHVTLARRVPPGRLGSALTATRAGTRELTGVSAGIRRWDGEARREWRVV</sequence>
<protein>
    <submittedName>
        <fullName evidence="2">2'-5' RNA ligase family protein</fullName>
    </submittedName>
</protein>
<dbReference type="InterPro" id="IPR009097">
    <property type="entry name" value="Cyclic_Pdiesterase"/>
</dbReference>
<keyword evidence="2" id="KW-0436">Ligase</keyword>
<dbReference type="AlphaFoldDB" id="A0A059MPT0"/>
<organism evidence="2 4">
    <name type="scientific">Rhodococcus aetherivorans</name>
    <dbReference type="NCBI Taxonomy" id="191292"/>
    <lineage>
        <taxon>Bacteria</taxon>
        <taxon>Bacillati</taxon>
        <taxon>Actinomycetota</taxon>
        <taxon>Actinomycetes</taxon>
        <taxon>Mycobacteriales</taxon>
        <taxon>Nocardiaceae</taxon>
        <taxon>Rhodococcus</taxon>
    </lineage>
</organism>
<reference evidence="2" key="3">
    <citation type="submission" date="2022-09" db="EMBL/GenBank/DDBJ databases">
        <title>The genome sequence of Rhodococcus aetherivorans N1.</title>
        <authorList>
            <person name="Jiang W."/>
        </authorList>
    </citation>
    <scope>NUCLEOTIDE SEQUENCE</scope>
    <source>
        <strain evidence="2">N1</strain>
    </source>
</reference>
<dbReference type="PANTHER" id="PTHR36039:SF2">
    <property type="entry name" value="RNA LIGASE_CYCLIC NUCLEOTIDE PHOSPHODIESTERASE FAMILY PROTEIN"/>
    <property type="match status" value="1"/>
</dbReference>